<dbReference type="GO" id="GO:0030170">
    <property type="term" value="F:pyridoxal phosphate binding"/>
    <property type="evidence" value="ECO:0007669"/>
    <property type="project" value="InterPro"/>
</dbReference>
<reference evidence="4 5" key="1">
    <citation type="submission" date="2015-03" db="EMBL/GenBank/DDBJ databases">
        <title>Genome assembly of Sandaracinus amylolyticus DSM 53668.</title>
        <authorList>
            <person name="Sharma G."/>
            <person name="Subramanian S."/>
        </authorList>
    </citation>
    <scope>NUCLEOTIDE SEQUENCE [LARGE SCALE GENOMIC DNA]</scope>
    <source>
        <strain evidence="4 5">DSM 53668</strain>
    </source>
</reference>
<dbReference type="PANTHER" id="PTHR13693">
    <property type="entry name" value="CLASS II AMINOTRANSFERASE/8-AMINO-7-OXONONANOATE SYNTHASE"/>
    <property type="match status" value="1"/>
</dbReference>
<feature type="domain" description="Aminotransferase class I/classII large" evidence="3">
    <location>
        <begin position="70"/>
        <end position="417"/>
    </location>
</feature>
<dbReference type="InterPro" id="IPR050087">
    <property type="entry name" value="AON_synthase_class-II"/>
</dbReference>
<evidence type="ECO:0000256" key="2">
    <source>
        <dbReference type="ARBA" id="ARBA00022679"/>
    </source>
</evidence>
<dbReference type="STRING" id="927083.DB32_004653"/>
<dbReference type="AlphaFoldDB" id="A0A0F6SFT5"/>
<accession>A0A0F6SFT5</accession>
<dbReference type="InterPro" id="IPR015421">
    <property type="entry name" value="PyrdxlP-dep_Trfase_major"/>
</dbReference>
<dbReference type="Pfam" id="PF00155">
    <property type="entry name" value="Aminotran_1_2"/>
    <property type="match status" value="1"/>
</dbReference>
<dbReference type="Gene3D" id="3.90.1150.10">
    <property type="entry name" value="Aspartate Aminotransferase, domain 1"/>
    <property type="match status" value="1"/>
</dbReference>
<gene>
    <name evidence="4" type="ORF">DB32_004653</name>
</gene>
<evidence type="ECO:0000256" key="1">
    <source>
        <dbReference type="ARBA" id="ARBA00001933"/>
    </source>
</evidence>
<dbReference type="SUPFAM" id="SSF53383">
    <property type="entry name" value="PLP-dependent transferases"/>
    <property type="match status" value="1"/>
</dbReference>
<sequence length="439" mass="48342">MRRGRALETAALEGYEDRPFSPGKNRMSWIKDKAHAELARIREAKEKQVYPFFRPFETGGLHTTIAGQPLVNFSSNDYLGLTTHPKVKEAAKAAVDRYACGLSSSRVQATTVAHVELEERLANWFKFPKCLVTTTGYQAMVGTIMSLADIDTTLVLDQLSHACILDGSFLAAGVPKSGAEIRFFNHNSAKSLDRVLRTKERKNALVCIEGVYSLDGDQAKIAELIEVCAKHDACLVLDDAHGTGTLGVHGRGILEEHGLEGKFPSEKLVVVSTFSKTFGGIGGIILGDEEVVDHIKHRARSFLFSATLPVPIVAAASTILDMLEESGPQLVGELREKAGYMRKSLKEIGFDLGHSDTHIMPVMCREERKALFMHVALMENGVMMVPITYPGVKHGEERLRLNVTRGHSREDMDKCLDLLKTYGEAFFVLSGEEIGELEV</sequence>
<dbReference type="EMBL" id="CP011125">
    <property type="protein sequence ID" value="AKF07504.1"/>
    <property type="molecule type" value="Genomic_DNA"/>
</dbReference>
<keyword evidence="5" id="KW-1185">Reference proteome</keyword>
<dbReference type="Proteomes" id="UP000034883">
    <property type="component" value="Chromosome"/>
</dbReference>
<evidence type="ECO:0000313" key="4">
    <source>
        <dbReference type="EMBL" id="AKF07504.1"/>
    </source>
</evidence>
<comment type="cofactor">
    <cofactor evidence="1">
        <name>pyridoxal 5'-phosphate</name>
        <dbReference type="ChEBI" id="CHEBI:597326"/>
    </cofactor>
</comment>
<evidence type="ECO:0000259" key="3">
    <source>
        <dbReference type="Pfam" id="PF00155"/>
    </source>
</evidence>
<dbReference type="InterPro" id="IPR015422">
    <property type="entry name" value="PyrdxlP-dep_Trfase_small"/>
</dbReference>
<organism evidence="4 5">
    <name type="scientific">Sandaracinus amylolyticus</name>
    <dbReference type="NCBI Taxonomy" id="927083"/>
    <lineage>
        <taxon>Bacteria</taxon>
        <taxon>Pseudomonadati</taxon>
        <taxon>Myxococcota</taxon>
        <taxon>Polyangia</taxon>
        <taxon>Polyangiales</taxon>
        <taxon>Sandaracinaceae</taxon>
        <taxon>Sandaracinus</taxon>
    </lineage>
</organism>
<dbReference type="Gene3D" id="3.40.640.10">
    <property type="entry name" value="Type I PLP-dependent aspartate aminotransferase-like (Major domain)"/>
    <property type="match status" value="1"/>
</dbReference>
<dbReference type="PANTHER" id="PTHR13693:SF3">
    <property type="entry name" value="LD36009P"/>
    <property type="match status" value="1"/>
</dbReference>
<name>A0A0F6SFT5_9BACT</name>
<dbReference type="InterPro" id="IPR015424">
    <property type="entry name" value="PyrdxlP-dep_Trfase"/>
</dbReference>
<keyword evidence="2" id="KW-0808">Transferase</keyword>
<evidence type="ECO:0000313" key="5">
    <source>
        <dbReference type="Proteomes" id="UP000034883"/>
    </source>
</evidence>
<dbReference type="GO" id="GO:0016740">
    <property type="term" value="F:transferase activity"/>
    <property type="evidence" value="ECO:0007669"/>
    <property type="project" value="UniProtKB-KW"/>
</dbReference>
<protein>
    <submittedName>
        <fullName evidence="4">8-amino-7-oxononanoate synthase</fullName>
    </submittedName>
</protein>
<proteinExistence type="predicted"/>
<dbReference type="KEGG" id="samy:DB32_004653"/>
<dbReference type="InterPro" id="IPR004839">
    <property type="entry name" value="Aminotransferase_I/II_large"/>
</dbReference>